<dbReference type="PANTHER" id="PTHR47570:SF1">
    <property type="entry name" value="ZINC ION BINDING PROTEIN"/>
    <property type="match status" value="1"/>
</dbReference>
<gene>
    <name evidence="2" type="ORF">GOP47_0006099</name>
</gene>
<dbReference type="InterPro" id="IPR046824">
    <property type="entry name" value="Mss51-like_C"/>
</dbReference>
<proteinExistence type="predicted"/>
<evidence type="ECO:0000313" key="3">
    <source>
        <dbReference type="Proteomes" id="UP000886520"/>
    </source>
</evidence>
<dbReference type="Proteomes" id="UP000886520">
    <property type="component" value="Chromosome 6"/>
</dbReference>
<evidence type="ECO:0000313" key="2">
    <source>
        <dbReference type="EMBL" id="KAI5078428.1"/>
    </source>
</evidence>
<organism evidence="2 3">
    <name type="scientific">Adiantum capillus-veneris</name>
    <name type="common">Maidenhair fern</name>
    <dbReference type="NCBI Taxonomy" id="13818"/>
    <lineage>
        <taxon>Eukaryota</taxon>
        <taxon>Viridiplantae</taxon>
        <taxon>Streptophyta</taxon>
        <taxon>Embryophyta</taxon>
        <taxon>Tracheophyta</taxon>
        <taxon>Polypodiopsida</taxon>
        <taxon>Polypodiidae</taxon>
        <taxon>Polypodiales</taxon>
        <taxon>Pteridineae</taxon>
        <taxon>Pteridaceae</taxon>
        <taxon>Vittarioideae</taxon>
        <taxon>Adiantum</taxon>
    </lineage>
</organism>
<feature type="domain" description="Mitochondrial splicing suppressor 51-like C-terminal" evidence="1">
    <location>
        <begin position="115"/>
        <end position="306"/>
    </location>
</feature>
<comment type="caution">
    <text evidence="2">The sequence shown here is derived from an EMBL/GenBank/DDBJ whole genome shotgun (WGS) entry which is preliminary data.</text>
</comment>
<reference evidence="2" key="1">
    <citation type="submission" date="2021-01" db="EMBL/GenBank/DDBJ databases">
        <title>Adiantum capillus-veneris genome.</title>
        <authorList>
            <person name="Fang Y."/>
            <person name="Liao Q."/>
        </authorList>
    </citation>
    <scope>NUCLEOTIDE SEQUENCE</scope>
    <source>
        <strain evidence="2">H3</strain>
        <tissue evidence="2">Leaf</tissue>
    </source>
</reference>
<name>A0A9D4ZK02_ADICA</name>
<sequence>MKLGAVLHEFPFTFTHESTFLINKGILSTCSFFQSQGVHTVGAWSAECDCNQTTLSKSGLGTCASSSSSGWNLPSRMCPCTGVYKGAPQMETWSEYYIWRGLPLDSPVAILLHFPLTLYYSLHLVATKTFRNDMLTKRMLRIHYLGPSHELDQLEFFAELSVILQVEHIHIDLIGPDVPICRNFEELELIGLPQCSDGNCMCKLPSETEALKCRVTFKLWKGFYHDVYKQVAEGFPPDIIFAPNAGVAAFPSWIPTLELIYKLQVPSIFTDFCEEATMLALKCIQKVLDCELSIPMQINPFRQPMTPPCKVMELPTYSNCFLFGIN</sequence>
<dbReference type="EMBL" id="JABFUD020000006">
    <property type="protein sequence ID" value="KAI5078428.1"/>
    <property type="molecule type" value="Genomic_DNA"/>
</dbReference>
<keyword evidence="3" id="KW-1185">Reference proteome</keyword>
<dbReference type="OrthoDB" id="5282002at2759"/>
<dbReference type="PANTHER" id="PTHR47570">
    <property type="entry name" value="ZINC ION BINDING PROTEIN"/>
    <property type="match status" value="1"/>
</dbReference>
<dbReference type="Pfam" id="PF20179">
    <property type="entry name" value="MSS51_C"/>
    <property type="match status" value="1"/>
</dbReference>
<protein>
    <recommendedName>
        <fullName evidence="1">Mitochondrial splicing suppressor 51-like C-terminal domain-containing protein</fullName>
    </recommendedName>
</protein>
<evidence type="ECO:0000259" key="1">
    <source>
        <dbReference type="Pfam" id="PF20179"/>
    </source>
</evidence>
<dbReference type="AlphaFoldDB" id="A0A9D4ZK02"/>
<accession>A0A9D4ZK02</accession>